<keyword evidence="3" id="KW-1185">Reference proteome</keyword>
<dbReference type="SUPFAM" id="SSF55073">
    <property type="entry name" value="Nucleotide cyclase"/>
    <property type="match status" value="1"/>
</dbReference>
<protein>
    <submittedName>
        <fullName evidence="2">Diguanylate cyclase</fullName>
        <ecNumber evidence="2">2.7.7.65</ecNumber>
    </submittedName>
</protein>
<feature type="domain" description="GGDEF" evidence="1">
    <location>
        <begin position="11"/>
        <end position="153"/>
    </location>
</feature>
<dbReference type="Pfam" id="PF00990">
    <property type="entry name" value="GGDEF"/>
    <property type="match status" value="1"/>
</dbReference>
<evidence type="ECO:0000313" key="2">
    <source>
        <dbReference type="EMBL" id="MBT1443167.1"/>
    </source>
</evidence>
<dbReference type="GO" id="GO:0052621">
    <property type="term" value="F:diguanylate cyclase activity"/>
    <property type="evidence" value="ECO:0007669"/>
    <property type="project" value="UniProtKB-EC"/>
</dbReference>
<evidence type="ECO:0000313" key="3">
    <source>
        <dbReference type="Proteomes" id="UP001195903"/>
    </source>
</evidence>
<evidence type="ECO:0000259" key="1">
    <source>
        <dbReference type="Pfam" id="PF00990"/>
    </source>
</evidence>
<dbReference type="Gene3D" id="3.30.70.270">
    <property type="match status" value="1"/>
</dbReference>
<dbReference type="InterPro" id="IPR043128">
    <property type="entry name" value="Rev_trsase/Diguanyl_cyclase"/>
</dbReference>
<comment type="caution">
    <text evidence="2">The sequence shown here is derived from an EMBL/GenBank/DDBJ whole genome shotgun (WGS) entry which is preliminary data.</text>
</comment>
<reference evidence="2 3" key="1">
    <citation type="submission" date="2021-05" db="EMBL/GenBank/DDBJ databases">
        <title>Shewanella sp. JM162201.</title>
        <authorList>
            <person name="Xu S."/>
            <person name="Li A."/>
        </authorList>
    </citation>
    <scope>NUCLEOTIDE SEQUENCE [LARGE SCALE GENOMIC DNA]</scope>
    <source>
        <strain evidence="2 3">JM162201</strain>
    </source>
</reference>
<name>A0ABS5UYH5_9GAMM</name>
<keyword evidence="2" id="KW-0808">Transferase</keyword>
<proteinExistence type="predicted"/>
<keyword evidence="2" id="KW-0548">Nucleotidyltransferase</keyword>
<sequence>MIYSFRNSGFRDPETGVYNHTYFMEVFNREWHRHIRDKQSLALLYLYPHLQETTKKAGMLELLTKDVEGALLRSTDMMGRLNQECFAMGLFNIDDAGTEVVVERIKAQIAEFLAKYGKDASLRMDYRIAACICLPTKDRKPETLFMNTETMVRLMDSTSENSAIERLQ</sequence>
<accession>A0ABS5UYH5</accession>
<dbReference type="InterPro" id="IPR000160">
    <property type="entry name" value="GGDEF_dom"/>
</dbReference>
<dbReference type="EC" id="2.7.7.65" evidence="2"/>
<gene>
    <name evidence="2" type="ORF">KJI95_01305</name>
</gene>
<dbReference type="RefSeq" id="WP_214505365.1">
    <property type="nucleotide sequence ID" value="NZ_JAHEPS010000001.1"/>
</dbReference>
<organism evidence="2 3">
    <name type="scientific">Shewanella jiangmenensis</name>
    <dbReference type="NCBI Taxonomy" id="2837387"/>
    <lineage>
        <taxon>Bacteria</taxon>
        <taxon>Pseudomonadati</taxon>
        <taxon>Pseudomonadota</taxon>
        <taxon>Gammaproteobacteria</taxon>
        <taxon>Alteromonadales</taxon>
        <taxon>Shewanellaceae</taxon>
        <taxon>Shewanella</taxon>
    </lineage>
</organism>
<dbReference type="Proteomes" id="UP001195903">
    <property type="component" value="Unassembled WGS sequence"/>
</dbReference>
<dbReference type="InterPro" id="IPR029787">
    <property type="entry name" value="Nucleotide_cyclase"/>
</dbReference>
<dbReference type="EMBL" id="JAHEPS010000001">
    <property type="protein sequence ID" value="MBT1443167.1"/>
    <property type="molecule type" value="Genomic_DNA"/>
</dbReference>